<dbReference type="AlphaFoldDB" id="A0A6N2TA36"/>
<keyword evidence="5 7" id="KW-1133">Transmembrane helix</keyword>
<organism evidence="9">
    <name type="scientific">Anaerococcus vaginalis</name>
    <dbReference type="NCBI Taxonomy" id="33037"/>
    <lineage>
        <taxon>Bacteria</taxon>
        <taxon>Bacillati</taxon>
        <taxon>Bacillota</taxon>
        <taxon>Tissierellia</taxon>
        <taxon>Tissierellales</taxon>
        <taxon>Peptoniphilaceae</taxon>
        <taxon>Anaerococcus</taxon>
    </lineage>
</organism>
<proteinExistence type="inferred from homology"/>
<keyword evidence="6 7" id="KW-0472">Membrane</keyword>
<reference evidence="9" key="1">
    <citation type="submission" date="2019-11" db="EMBL/GenBank/DDBJ databases">
        <authorList>
            <person name="Feng L."/>
        </authorList>
    </citation>
    <scope>NUCLEOTIDE SEQUENCE</scope>
    <source>
        <strain evidence="9">AvaginalisLFYP127</strain>
    </source>
</reference>
<keyword evidence="3" id="KW-1003">Cell membrane</keyword>
<feature type="transmembrane region" description="Helical" evidence="7">
    <location>
        <begin position="162"/>
        <end position="179"/>
    </location>
</feature>
<sequence>MNEKEIDIIELCKGIIKNIHIIFLACLIFGASFFGITKFMSTPTYETSTMIMISKATDSNLNATYANLTKSNVFVSDIIKKLDLDMTYDEYLNKVIVEPDPSSRMINIKVKDTVPERAADIANQTAIELKNTIGKLNKNKILISDKARVPKSPISSNVKKNTAIGIFLGFFISVIYVIVKDITDTRIKSADEIKEYYDIPLIGIIPDKAKGE</sequence>
<evidence type="ECO:0000256" key="5">
    <source>
        <dbReference type="ARBA" id="ARBA00022989"/>
    </source>
</evidence>
<comment type="similarity">
    <text evidence="2">Belongs to the CpsC/CapA family.</text>
</comment>
<gene>
    <name evidence="9" type="primary">cap8A</name>
    <name evidence="9" type="ORF">AVLFYP127_00550</name>
</gene>
<name>A0A6N2TA36_9FIRM</name>
<dbReference type="PANTHER" id="PTHR32309">
    <property type="entry name" value="TYROSINE-PROTEIN KINASE"/>
    <property type="match status" value="1"/>
</dbReference>
<evidence type="ECO:0000256" key="2">
    <source>
        <dbReference type="ARBA" id="ARBA00006683"/>
    </source>
</evidence>
<dbReference type="InterPro" id="IPR003856">
    <property type="entry name" value="LPS_length_determ_N"/>
</dbReference>
<dbReference type="InterPro" id="IPR050445">
    <property type="entry name" value="Bact_polysacc_biosynth/exp"/>
</dbReference>
<evidence type="ECO:0000256" key="3">
    <source>
        <dbReference type="ARBA" id="ARBA00022475"/>
    </source>
</evidence>
<dbReference type="GO" id="GO:0004713">
    <property type="term" value="F:protein tyrosine kinase activity"/>
    <property type="evidence" value="ECO:0007669"/>
    <property type="project" value="TreeGrafter"/>
</dbReference>
<accession>A0A6N2TA36</accession>
<dbReference type="PANTHER" id="PTHR32309:SF13">
    <property type="entry name" value="FERRIC ENTEROBACTIN TRANSPORT PROTEIN FEPE"/>
    <property type="match status" value="1"/>
</dbReference>
<dbReference type="GO" id="GO:0005886">
    <property type="term" value="C:plasma membrane"/>
    <property type="evidence" value="ECO:0007669"/>
    <property type="project" value="UniProtKB-SubCell"/>
</dbReference>
<dbReference type="Pfam" id="PF02706">
    <property type="entry name" value="Wzz"/>
    <property type="match status" value="1"/>
</dbReference>
<dbReference type="EMBL" id="CACRSW010000026">
    <property type="protein sequence ID" value="VYT02634.1"/>
    <property type="molecule type" value="Genomic_DNA"/>
</dbReference>
<evidence type="ECO:0000256" key="6">
    <source>
        <dbReference type="ARBA" id="ARBA00023136"/>
    </source>
</evidence>
<evidence type="ECO:0000259" key="8">
    <source>
        <dbReference type="Pfam" id="PF02706"/>
    </source>
</evidence>
<comment type="subcellular location">
    <subcellularLocation>
        <location evidence="1">Cell membrane</location>
        <topology evidence="1">Multi-pass membrane protein</topology>
    </subcellularLocation>
</comment>
<feature type="transmembrane region" description="Helical" evidence="7">
    <location>
        <begin position="21"/>
        <end position="40"/>
    </location>
</feature>
<keyword evidence="4 7" id="KW-0812">Transmembrane</keyword>
<protein>
    <submittedName>
        <fullName evidence="9">Capsular polysaccharide type 8 biosynthesis protein cap8A</fullName>
    </submittedName>
</protein>
<evidence type="ECO:0000256" key="7">
    <source>
        <dbReference type="SAM" id="Phobius"/>
    </source>
</evidence>
<dbReference type="RefSeq" id="WP_156329100.1">
    <property type="nucleotide sequence ID" value="NZ_CACRSW010000026.1"/>
</dbReference>
<evidence type="ECO:0000313" key="9">
    <source>
        <dbReference type="EMBL" id="VYT02634.1"/>
    </source>
</evidence>
<feature type="domain" description="Polysaccharide chain length determinant N-terminal" evidence="8">
    <location>
        <begin position="5"/>
        <end position="94"/>
    </location>
</feature>
<evidence type="ECO:0000256" key="4">
    <source>
        <dbReference type="ARBA" id="ARBA00022692"/>
    </source>
</evidence>
<evidence type="ECO:0000256" key="1">
    <source>
        <dbReference type="ARBA" id="ARBA00004651"/>
    </source>
</evidence>